<feature type="domain" description="HTH lysR-type" evidence="5">
    <location>
        <begin position="1"/>
        <end position="60"/>
    </location>
</feature>
<dbReference type="InterPro" id="IPR005119">
    <property type="entry name" value="LysR_subst-bd"/>
</dbReference>
<dbReference type="InterPro" id="IPR000847">
    <property type="entry name" value="LysR_HTH_N"/>
</dbReference>
<gene>
    <name evidence="6" type="ORF">R1CP_32515</name>
</gene>
<dbReference type="EMBL" id="CP009111">
    <property type="protein sequence ID" value="ANS31126.1"/>
    <property type="molecule type" value="Genomic_DNA"/>
</dbReference>
<evidence type="ECO:0000313" key="7">
    <source>
        <dbReference type="Proteomes" id="UP000186108"/>
    </source>
</evidence>
<keyword evidence="3" id="KW-0238">DNA-binding</keyword>
<dbReference type="SUPFAM" id="SSF46785">
    <property type="entry name" value="Winged helix' DNA-binding domain"/>
    <property type="match status" value="1"/>
</dbReference>
<protein>
    <submittedName>
        <fullName evidence="6">LysR family transcriptional regulator</fullName>
    </submittedName>
</protein>
<dbReference type="InterPro" id="IPR036390">
    <property type="entry name" value="WH_DNA-bd_sf"/>
</dbReference>
<dbReference type="GO" id="GO:0003677">
    <property type="term" value="F:DNA binding"/>
    <property type="evidence" value="ECO:0007669"/>
    <property type="project" value="UniProtKB-KW"/>
</dbReference>
<dbReference type="InterPro" id="IPR036388">
    <property type="entry name" value="WH-like_DNA-bd_sf"/>
</dbReference>
<dbReference type="PATRIC" id="fig|37919.13.peg.6809"/>
<dbReference type="PROSITE" id="PS50931">
    <property type="entry name" value="HTH_LYSR"/>
    <property type="match status" value="1"/>
</dbReference>
<dbReference type="Gene3D" id="1.10.10.10">
    <property type="entry name" value="Winged helix-like DNA-binding domain superfamily/Winged helix DNA-binding domain"/>
    <property type="match status" value="1"/>
</dbReference>
<name>A0A1B1KEV0_RHOOP</name>
<evidence type="ECO:0000256" key="4">
    <source>
        <dbReference type="ARBA" id="ARBA00023163"/>
    </source>
</evidence>
<dbReference type="Pfam" id="PF03466">
    <property type="entry name" value="LysR_substrate"/>
    <property type="match status" value="1"/>
</dbReference>
<evidence type="ECO:0000256" key="3">
    <source>
        <dbReference type="ARBA" id="ARBA00023125"/>
    </source>
</evidence>
<dbReference type="Pfam" id="PF00126">
    <property type="entry name" value="HTH_1"/>
    <property type="match status" value="1"/>
</dbReference>
<dbReference type="GO" id="GO:0005829">
    <property type="term" value="C:cytosol"/>
    <property type="evidence" value="ECO:0007669"/>
    <property type="project" value="TreeGrafter"/>
</dbReference>
<dbReference type="AlphaFoldDB" id="A0A1B1KEV0"/>
<dbReference type="InterPro" id="IPR050950">
    <property type="entry name" value="HTH-type_LysR_regulators"/>
</dbReference>
<accession>A0A1B1KEV0</accession>
<dbReference type="PANTHER" id="PTHR30419:SF8">
    <property type="entry name" value="NITROGEN ASSIMILATION TRANSCRIPTIONAL ACTIVATOR-RELATED"/>
    <property type="match status" value="1"/>
</dbReference>
<comment type="similarity">
    <text evidence="1">Belongs to the LysR transcriptional regulatory family.</text>
</comment>
<dbReference type="Gene3D" id="3.40.190.290">
    <property type="match status" value="1"/>
</dbReference>
<dbReference type="CDD" id="cd05466">
    <property type="entry name" value="PBP2_LTTR_substrate"/>
    <property type="match status" value="1"/>
</dbReference>
<evidence type="ECO:0000313" key="6">
    <source>
        <dbReference type="EMBL" id="ANS31126.1"/>
    </source>
</evidence>
<dbReference type="RefSeq" id="WP_005263547.1">
    <property type="nucleotide sequence ID" value="NZ_CP009111.1"/>
</dbReference>
<dbReference type="GO" id="GO:0003700">
    <property type="term" value="F:DNA-binding transcription factor activity"/>
    <property type="evidence" value="ECO:0007669"/>
    <property type="project" value="InterPro"/>
</dbReference>
<evidence type="ECO:0000256" key="2">
    <source>
        <dbReference type="ARBA" id="ARBA00023015"/>
    </source>
</evidence>
<keyword evidence="4" id="KW-0804">Transcription</keyword>
<dbReference type="Proteomes" id="UP000186108">
    <property type="component" value="Chromosome"/>
</dbReference>
<dbReference type="PANTHER" id="PTHR30419">
    <property type="entry name" value="HTH-TYPE TRANSCRIPTIONAL REGULATOR YBHD"/>
    <property type="match status" value="1"/>
</dbReference>
<sequence>MNLLTTALVYFHEVSRTGSISEAALAQHVSPSAISRQISQLEAAVGTKLFERQPRGMSLTDAGLLLLSFTRRAESEGAALIERLATFQSLSSTVIKIVSSEGLARYKVPAAIAAVCAKFDGVSFKLDVMPSEEATRRVVDGDVDVGVVFTSGLDRGVLVEHSVPMPVYAAVSVDHPLADKQTITLAELCQCKLALPDRGVSQRDLFDLTVQVEQLNPEIVLICDQVNPILEFARSGVGATLVSRAVVPRGSDEGLALITIDHPAFQRREGQIQTMPGRTQSPLLTVFISEMTAHLAE</sequence>
<proteinExistence type="inferred from homology"/>
<dbReference type="SUPFAM" id="SSF53850">
    <property type="entry name" value="Periplasmic binding protein-like II"/>
    <property type="match status" value="1"/>
</dbReference>
<reference evidence="6 7" key="1">
    <citation type="submission" date="2014-07" db="EMBL/GenBank/DDBJ databases">
        <authorList>
            <person name="Zhang J.E."/>
            <person name="Yang H."/>
            <person name="Guo J."/>
            <person name="Deng Z."/>
            <person name="Luo H."/>
            <person name="Luo M."/>
            <person name="Zhao B."/>
        </authorList>
    </citation>
    <scope>NUCLEOTIDE SEQUENCE [LARGE SCALE GENOMIC DNA]</scope>
    <source>
        <strain evidence="6 7">1CP</strain>
    </source>
</reference>
<keyword evidence="2" id="KW-0805">Transcription regulation</keyword>
<evidence type="ECO:0000256" key="1">
    <source>
        <dbReference type="ARBA" id="ARBA00009437"/>
    </source>
</evidence>
<organism evidence="6 7">
    <name type="scientific">Rhodococcus opacus</name>
    <name type="common">Nocardia opaca</name>
    <dbReference type="NCBI Taxonomy" id="37919"/>
    <lineage>
        <taxon>Bacteria</taxon>
        <taxon>Bacillati</taxon>
        <taxon>Actinomycetota</taxon>
        <taxon>Actinomycetes</taxon>
        <taxon>Mycobacteriales</taxon>
        <taxon>Nocardiaceae</taxon>
        <taxon>Rhodococcus</taxon>
    </lineage>
</organism>
<evidence type="ECO:0000259" key="5">
    <source>
        <dbReference type="PROSITE" id="PS50931"/>
    </source>
</evidence>